<protein>
    <submittedName>
        <fullName evidence="1">Uncharacterized protein</fullName>
    </submittedName>
</protein>
<dbReference type="EMBL" id="CP075560">
    <property type="protein sequence ID" value="QVW15782.1"/>
    <property type="molecule type" value="Genomic_DNA"/>
</dbReference>
<gene>
    <name evidence="1" type="ORF">KI246_00160</name>
</gene>
<sequence>MSGHKTIERTHVRKSMSQRGEILMHLKELDAKRLVLSFVLPCFSKAFLSSGGGGWSEIEINTKQSN</sequence>
<dbReference type="AlphaFoldDB" id="A0A8E7F503"/>
<evidence type="ECO:0000313" key="1">
    <source>
        <dbReference type="EMBL" id="QVW15782.1"/>
    </source>
</evidence>
<name>A0A8E7F503_9ENTE</name>
<organism evidence="1">
    <name type="scientific">Enterococcus sp. E1123</name>
    <dbReference type="NCBI Taxonomy" id="2836368"/>
    <lineage>
        <taxon>Bacteria</taxon>
        <taxon>Bacillati</taxon>
        <taxon>Bacillota</taxon>
        <taxon>Bacilli</taxon>
        <taxon>Lactobacillales</taxon>
        <taxon>Enterococcaceae</taxon>
        <taxon>Enterococcus</taxon>
    </lineage>
</organism>
<keyword evidence="1" id="KW-0614">Plasmid</keyword>
<geneLocation type="plasmid" evidence="1">
    <name>pE1123</name>
</geneLocation>
<dbReference type="RefSeq" id="WP_002360848.1">
    <property type="nucleotide sequence ID" value="NZ_CP075560.1"/>
</dbReference>
<accession>A0A8E7F503</accession>
<reference evidence="1" key="1">
    <citation type="submission" date="2021-05" db="EMBL/GenBank/DDBJ databases">
        <title>Enterococcus faecalis.</title>
        <authorList>
            <person name="Du X."/>
        </authorList>
    </citation>
    <scope>NUCLEOTIDE SEQUENCE</scope>
    <source>
        <plasmid evidence="1">pE1123</plasmid>
    </source>
</reference>
<proteinExistence type="predicted"/>